<dbReference type="Pfam" id="PF09339">
    <property type="entry name" value="HTH_IclR"/>
    <property type="match status" value="1"/>
</dbReference>
<dbReference type="GO" id="GO:0005737">
    <property type="term" value="C:cytoplasm"/>
    <property type="evidence" value="ECO:0007669"/>
    <property type="project" value="UniProtKB-SubCell"/>
</dbReference>
<dbReference type="PANTHER" id="PTHR45526:SF1">
    <property type="entry name" value="TRANSCRIPTIONAL REGULATORY PROTEIN DCUR-RELATED"/>
    <property type="match status" value="1"/>
</dbReference>
<protein>
    <recommendedName>
        <fullName evidence="9">Transcriptional regulatory protein</fullName>
    </recommendedName>
</protein>
<feature type="modified residue" description="4-aspartylphosphate" evidence="10">
    <location>
        <position position="56"/>
    </location>
</feature>
<accession>B2GLU0</accession>
<reference evidence="12 13" key="1">
    <citation type="journal article" date="2008" name="J. Bacteriol.">
        <title>Complete genome sequence of the soil actinomycete Kocuria rhizophila.</title>
        <authorList>
            <person name="Takarada H."/>
            <person name="Sekine M."/>
            <person name="Kosugi H."/>
            <person name="Matsuo Y."/>
            <person name="Fujisawa T."/>
            <person name="Omata S."/>
            <person name="Kishi E."/>
            <person name="Shimizu A."/>
            <person name="Tsukatani N."/>
            <person name="Tanikawa S."/>
            <person name="Fujita N."/>
            <person name="Harayama S."/>
        </authorList>
    </citation>
    <scope>NUCLEOTIDE SEQUENCE [LARGE SCALE GENOMIC DNA]</scope>
    <source>
        <strain evidence="13">ATCC 9341 / DSM 348 / NBRC 103217 / DC2201</strain>
    </source>
</reference>
<keyword evidence="2 9" id="KW-0963">Cytoplasm</keyword>
<keyword evidence="13" id="KW-1185">Reference proteome</keyword>
<dbReference type="SUPFAM" id="SSF46785">
    <property type="entry name" value="Winged helix' DNA-binding domain"/>
    <property type="match status" value="1"/>
</dbReference>
<dbReference type="EMBL" id="AP009152">
    <property type="protein sequence ID" value="BAG28624.1"/>
    <property type="molecule type" value="Genomic_DNA"/>
</dbReference>
<dbReference type="Gene3D" id="3.40.50.2300">
    <property type="match status" value="1"/>
</dbReference>
<keyword evidence="7 9" id="KW-0010">Activator</keyword>
<dbReference type="STRING" id="378753.KRH_02770"/>
<dbReference type="AlphaFoldDB" id="B2GLU0"/>
<evidence type="ECO:0000256" key="10">
    <source>
        <dbReference type="PROSITE-ProRule" id="PRU00169"/>
    </source>
</evidence>
<keyword evidence="6 9" id="KW-0238">DNA-binding</keyword>
<feature type="domain" description="Response regulatory" evidence="11">
    <location>
        <begin position="5"/>
        <end position="116"/>
    </location>
</feature>
<dbReference type="InterPro" id="IPR036390">
    <property type="entry name" value="WH_DNA-bd_sf"/>
</dbReference>
<dbReference type="GO" id="GO:0003677">
    <property type="term" value="F:DNA binding"/>
    <property type="evidence" value="ECO:0007669"/>
    <property type="project" value="UniProtKB-KW"/>
</dbReference>
<dbReference type="GO" id="GO:0003700">
    <property type="term" value="F:DNA-binding transcription factor activity"/>
    <property type="evidence" value="ECO:0007669"/>
    <property type="project" value="InterPro"/>
</dbReference>
<sequence length="218" mass="23455">MSDLRVLIIDDDFHVAALHVGYVNAVPGFEALPPVHDLRAVAAAVEEHRPDLMLVDVYFPQGSGLDVLRAVDVDAFVLSAASERATVAAAFRRGALAYLLKPFEPEVLKAKLRAYARYRRQLDAPGPLSQSAIDRARRAMTGSDDAPAGTAASATESAVADAVADGGEVTVMDVARAVGISRATAQRYLSQMVQRGAVQLELRYGSRGRPEHRYVARD</sequence>
<dbReference type="Proteomes" id="UP000008838">
    <property type="component" value="Chromosome"/>
</dbReference>
<dbReference type="SUPFAM" id="SSF52172">
    <property type="entry name" value="CheY-like"/>
    <property type="match status" value="1"/>
</dbReference>
<name>B2GLU0_KOCRD</name>
<evidence type="ECO:0000256" key="8">
    <source>
        <dbReference type="ARBA" id="ARBA00023163"/>
    </source>
</evidence>
<proteinExistence type="predicted"/>
<evidence type="ECO:0000256" key="9">
    <source>
        <dbReference type="PIRNR" id="PIRNR006171"/>
    </source>
</evidence>
<comment type="subcellular location">
    <subcellularLocation>
        <location evidence="1 9">Cytoplasm</location>
    </subcellularLocation>
</comment>
<organism evidence="12 13">
    <name type="scientific">Kocuria rhizophila (strain ATCC 9341 / DSM 348 / NBRC 103217 / DC2201)</name>
    <dbReference type="NCBI Taxonomy" id="378753"/>
    <lineage>
        <taxon>Bacteria</taxon>
        <taxon>Bacillati</taxon>
        <taxon>Actinomycetota</taxon>
        <taxon>Actinomycetes</taxon>
        <taxon>Micrococcales</taxon>
        <taxon>Micrococcaceae</taxon>
        <taxon>Kocuria</taxon>
    </lineage>
</organism>
<keyword evidence="5 9" id="KW-0805">Transcription regulation</keyword>
<evidence type="ECO:0000256" key="5">
    <source>
        <dbReference type="ARBA" id="ARBA00023015"/>
    </source>
</evidence>
<dbReference type="InterPro" id="IPR005471">
    <property type="entry name" value="Tscrpt_reg_IclR_N"/>
</dbReference>
<dbReference type="PANTHER" id="PTHR45526">
    <property type="entry name" value="TRANSCRIPTIONAL REGULATORY PROTEIN DPIA"/>
    <property type="match status" value="1"/>
</dbReference>
<dbReference type="Pfam" id="PF00072">
    <property type="entry name" value="Response_reg"/>
    <property type="match status" value="1"/>
</dbReference>
<evidence type="ECO:0000256" key="7">
    <source>
        <dbReference type="ARBA" id="ARBA00023159"/>
    </source>
</evidence>
<dbReference type="SMART" id="SM00448">
    <property type="entry name" value="REC"/>
    <property type="match status" value="1"/>
</dbReference>
<dbReference type="InterPro" id="IPR024187">
    <property type="entry name" value="Sig_transdc_resp-reg_cit/mal"/>
</dbReference>
<dbReference type="InterPro" id="IPR011006">
    <property type="entry name" value="CheY-like_superfamily"/>
</dbReference>
<dbReference type="HOGENOM" id="CLU_000445_39_1_11"/>
<keyword evidence="3 10" id="KW-0597">Phosphoprotein</keyword>
<evidence type="ECO:0000313" key="12">
    <source>
        <dbReference type="EMBL" id="BAG28624.1"/>
    </source>
</evidence>
<evidence type="ECO:0000259" key="11">
    <source>
        <dbReference type="PROSITE" id="PS50110"/>
    </source>
</evidence>
<keyword evidence="8 9" id="KW-0804">Transcription</keyword>
<evidence type="ECO:0000256" key="3">
    <source>
        <dbReference type="ARBA" id="ARBA00022553"/>
    </source>
</evidence>
<evidence type="ECO:0000256" key="4">
    <source>
        <dbReference type="ARBA" id="ARBA00023012"/>
    </source>
</evidence>
<keyword evidence="4 9" id="KW-0902">Two-component regulatory system</keyword>
<gene>
    <name evidence="12" type="ordered locus">KRH_02770</name>
</gene>
<evidence type="ECO:0000256" key="1">
    <source>
        <dbReference type="ARBA" id="ARBA00004496"/>
    </source>
</evidence>
<dbReference type="Gene3D" id="1.10.10.10">
    <property type="entry name" value="Winged helix-like DNA-binding domain superfamily/Winged helix DNA-binding domain"/>
    <property type="match status" value="1"/>
</dbReference>
<evidence type="ECO:0000313" key="13">
    <source>
        <dbReference type="Proteomes" id="UP000008838"/>
    </source>
</evidence>
<dbReference type="InterPro" id="IPR036388">
    <property type="entry name" value="WH-like_DNA-bd_sf"/>
</dbReference>
<dbReference type="OrthoDB" id="7187989at2"/>
<dbReference type="PROSITE" id="PS50110">
    <property type="entry name" value="RESPONSE_REGULATORY"/>
    <property type="match status" value="1"/>
</dbReference>
<dbReference type="eggNOG" id="COG4565">
    <property type="taxonomic scope" value="Bacteria"/>
</dbReference>
<evidence type="ECO:0000256" key="6">
    <source>
        <dbReference type="ARBA" id="ARBA00023125"/>
    </source>
</evidence>
<dbReference type="InterPro" id="IPR001789">
    <property type="entry name" value="Sig_transdc_resp-reg_receiver"/>
</dbReference>
<dbReference type="RefSeq" id="WP_012397351.1">
    <property type="nucleotide sequence ID" value="NC_010617.1"/>
</dbReference>
<dbReference type="GO" id="GO:0000156">
    <property type="term" value="F:phosphorelay response regulator activity"/>
    <property type="evidence" value="ECO:0007669"/>
    <property type="project" value="TreeGrafter"/>
</dbReference>
<dbReference type="InterPro" id="IPR051271">
    <property type="entry name" value="2C-system_Tx_regulators"/>
</dbReference>
<dbReference type="PIRSF" id="PIRSF006171">
    <property type="entry name" value="RR_citrat_malat"/>
    <property type="match status" value="1"/>
</dbReference>
<dbReference type="KEGG" id="krh:KRH_02770"/>
<evidence type="ECO:0000256" key="2">
    <source>
        <dbReference type="ARBA" id="ARBA00022490"/>
    </source>
</evidence>